<gene>
    <name evidence="16" type="primary">pcrA</name>
    <name evidence="16" type="ordered locus">PSMK_16820</name>
</gene>
<dbReference type="HOGENOM" id="CLU_004585_5_2_0"/>
<dbReference type="CDD" id="cd17932">
    <property type="entry name" value="DEXQc_UvrD"/>
    <property type="match status" value="1"/>
</dbReference>
<dbReference type="InterPro" id="IPR013986">
    <property type="entry name" value="DExx_box_DNA_helicase_dom_sf"/>
</dbReference>
<comment type="catalytic activity">
    <reaction evidence="11">
        <text>ATP + H2O = ADP + phosphate + H(+)</text>
        <dbReference type="Rhea" id="RHEA:13065"/>
        <dbReference type="ChEBI" id="CHEBI:15377"/>
        <dbReference type="ChEBI" id="CHEBI:15378"/>
        <dbReference type="ChEBI" id="CHEBI:30616"/>
        <dbReference type="ChEBI" id="CHEBI:43474"/>
        <dbReference type="ChEBI" id="CHEBI:456216"/>
        <dbReference type="EC" id="5.6.2.4"/>
    </reaction>
</comment>
<dbReference type="GO" id="GO:0003677">
    <property type="term" value="F:DNA binding"/>
    <property type="evidence" value="ECO:0007669"/>
    <property type="project" value="UniProtKB-KW"/>
</dbReference>
<keyword evidence="6" id="KW-0238">DNA-binding</keyword>
<dbReference type="PANTHER" id="PTHR11070:SF2">
    <property type="entry name" value="ATP-DEPENDENT DNA HELICASE SRS2"/>
    <property type="match status" value="1"/>
</dbReference>
<evidence type="ECO:0000256" key="13">
    <source>
        <dbReference type="SAM" id="MobiDB-lite"/>
    </source>
</evidence>
<accession>I0IF03</accession>
<keyword evidence="17" id="KW-1185">Reference proteome</keyword>
<dbReference type="InterPro" id="IPR000212">
    <property type="entry name" value="DNA_helicase_UvrD/REP"/>
</dbReference>
<dbReference type="eggNOG" id="COG0210">
    <property type="taxonomic scope" value="Bacteria"/>
</dbReference>
<evidence type="ECO:0000256" key="8">
    <source>
        <dbReference type="ARBA" id="ARBA00034617"/>
    </source>
</evidence>
<keyword evidence="5 12" id="KW-0067">ATP-binding</keyword>
<comment type="catalytic activity">
    <reaction evidence="8">
        <text>Couples ATP hydrolysis with the unwinding of duplex DNA by translocating in the 3'-5' direction.</text>
        <dbReference type="EC" id="5.6.2.4"/>
    </reaction>
</comment>
<dbReference type="GO" id="GO:0000725">
    <property type="term" value="P:recombinational repair"/>
    <property type="evidence" value="ECO:0007669"/>
    <property type="project" value="TreeGrafter"/>
</dbReference>
<dbReference type="AlphaFoldDB" id="I0IF03"/>
<evidence type="ECO:0000256" key="4">
    <source>
        <dbReference type="ARBA" id="ARBA00022806"/>
    </source>
</evidence>
<dbReference type="InterPro" id="IPR014017">
    <property type="entry name" value="DNA_helicase_UvrD-like_C"/>
</dbReference>
<dbReference type="OrthoDB" id="9810135at2"/>
<evidence type="ECO:0000259" key="15">
    <source>
        <dbReference type="PROSITE" id="PS51217"/>
    </source>
</evidence>
<feature type="binding site" evidence="12">
    <location>
        <begin position="72"/>
        <end position="79"/>
    </location>
    <ligand>
        <name>ATP</name>
        <dbReference type="ChEBI" id="CHEBI:30616"/>
    </ligand>
</feature>
<feature type="domain" description="UvrD-like helicase ATP-binding" evidence="14">
    <location>
        <begin position="51"/>
        <end position="331"/>
    </location>
</feature>
<dbReference type="Pfam" id="PF00580">
    <property type="entry name" value="UvrD-helicase"/>
    <property type="match status" value="1"/>
</dbReference>
<dbReference type="InterPro" id="IPR014016">
    <property type="entry name" value="UvrD-like_ATP-bd"/>
</dbReference>
<keyword evidence="4 12" id="KW-0347">Helicase</keyword>
<evidence type="ECO:0000256" key="12">
    <source>
        <dbReference type="PROSITE-ProRule" id="PRU00560"/>
    </source>
</evidence>
<dbReference type="GO" id="GO:0005524">
    <property type="term" value="F:ATP binding"/>
    <property type="evidence" value="ECO:0007669"/>
    <property type="project" value="UniProtKB-UniRule"/>
</dbReference>
<keyword evidence="3 12" id="KW-0378">Hydrolase</keyword>
<reference evidence="16 17" key="1">
    <citation type="submission" date="2012-02" db="EMBL/GenBank/DDBJ databases">
        <title>Complete genome sequence of Phycisphaera mikurensis NBRC 102666.</title>
        <authorList>
            <person name="Ankai A."/>
            <person name="Hosoyama A."/>
            <person name="Terui Y."/>
            <person name="Sekine M."/>
            <person name="Fukai R."/>
            <person name="Kato Y."/>
            <person name="Nakamura S."/>
            <person name="Yamada-Narita S."/>
            <person name="Kawakoshi A."/>
            <person name="Fukunaga Y."/>
            <person name="Yamazaki S."/>
            <person name="Fujita N."/>
        </authorList>
    </citation>
    <scope>NUCLEOTIDE SEQUENCE [LARGE SCALE GENOMIC DNA]</scope>
    <source>
        <strain evidence="17">NBRC 102666 / KCTC 22515 / FYK2301M01</strain>
    </source>
</reference>
<dbReference type="STRING" id="1142394.PSMK_16820"/>
<dbReference type="SUPFAM" id="SSF52540">
    <property type="entry name" value="P-loop containing nucleoside triphosphate hydrolases"/>
    <property type="match status" value="1"/>
</dbReference>
<dbReference type="EMBL" id="AP012338">
    <property type="protein sequence ID" value="BAM03841.1"/>
    <property type="molecule type" value="Genomic_DNA"/>
</dbReference>
<dbReference type="Gene3D" id="1.10.10.160">
    <property type="match status" value="1"/>
</dbReference>
<evidence type="ECO:0000256" key="1">
    <source>
        <dbReference type="ARBA" id="ARBA00009922"/>
    </source>
</evidence>
<dbReference type="PANTHER" id="PTHR11070">
    <property type="entry name" value="UVRD / RECB / PCRA DNA HELICASE FAMILY MEMBER"/>
    <property type="match status" value="1"/>
</dbReference>
<keyword evidence="7" id="KW-0413">Isomerase</keyword>
<dbReference type="RefSeq" id="WP_014437059.1">
    <property type="nucleotide sequence ID" value="NC_017080.1"/>
</dbReference>
<protein>
    <recommendedName>
        <fullName evidence="9">DNA 3'-5' helicase</fullName>
        <ecNumber evidence="9">5.6.2.4</ecNumber>
    </recommendedName>
    <alternativeName>
        <fullName evidence="10">DNA 3'-5' helicase II</fullName>
    </alternativeName>
</protein>
<name>I0IF03_PHYMF</name>
<evidence type="ECO:0000259" key="14">
    <source>
        <dbReference type="PROSITE" id="PS51198"/>
    </source>
</evidence>
<keyword evidence="2 12" id="KW-0547">Nucleotide-binding</keyword>
<dbReference type="PROSITE" id="PS51198">
    <property type="entry name" value="UVRD_HELICASE_ATP_BIND"/>
    <property type="match status" value="1"/>
</dbReference>
<evidence type="ECO:0000256" key="5">
    <source>
        <dbReference type="ARBA" id="ARBA00022840"/>
    </source>
</evidence>
<evidence type="ECO:0000256" key="11">
    <source>
        <dbReference type="ARBA" id="ARBA00048988"/>
    </source>
</evidence>
<organism evidence="16 17">
    <name type="scientific">Phycisphaera mikurensis (strain NBRC 102666 / KCTC 22515 / FYK2301M01)</name>
    <dbReference type="NCBI Taxonomy" id="1142394"/>
    <lineage>
        <taxon>Bacteria</taxon>
        <taxon>Pseudomonadati</taxon>
        <taxon>Planctomycetota</taxon>
        <taxon>Phycisphaerae</taxon>
        <taxon>Phycisphaerales</taxon>
        <taxon>Phycisphaeraceae</taxon>
        <taxon>Phycisphaera</taxon>
    </lineage>
</organism>
<evidence type="ECO:0000256" key="7">
    <source>
        <dbReference type="ARBA" id="ARBA00023235"/>
    </source>
</evidence>
<dbReference type="InterPro" id="IPR027417">
    <property type="entry name" value="P-loop_NTPase"/>
</dbReference>
<dbReference type="Gene3D" id="3.40.50.300">
    <property type="entry name" value="P-loop containing nucleotide triphosphate hydrolases"/>
    <property type="match status" value="2"/>
</dbReference>
<dbReference type="Gene3D" id="1.10.486.10">
    <property type="entry name" value="PCRA, domain 4"/>
    <property type="match status" value="1"/>
</dbReference>
<evidence type="ECO:0000256" key="10">
    <source>
        <dbReference type="ARBA" id="ARBA00034923"/>
    </source>
</evidence>
<evidence type="ECO:0000256" key="2">
    <source>
        <dbReference type="ARBA" id="ARBA00022741"/>
    </source>
</evidence>
<evidence type="ECO:0000256" key="6">
    <source>
        <dbReference type="ARBA" id="ARBA00023125"/>
    </source>
</evidence>
<dbReference type="PROSITE" id="PS51217">
    <property type="entry name" value="UVRD_HELICASE_CTER"/>
    <property type="match status" value="1"/>
</dbReference>
<evidence type="ECO:0000256" key="9">
    <source>
        <dbReference type="ARBA" id="ARBA00034808"/>
    </source>
</evidence>
<evidence type="ECO:0000256" key="3">
    <source>
        <dbReference type="ARBA" id="ARBA00022801"/>
    </source>
</evidence>
<feature type="region of interest" description="Disordered" evidence="13">
    <location>
        <begin position="726"/>
        <end position="764"/>
    </location>
</feature>
<dbReference type="KEGG" id="phm:PSMK_16820"/>
<dbReference type="Pfam" id="PF13361">
    <property type="entry name" value="UvrD_C"/>
    <property type="match status" value="2"/>
</dbReference>
<dbReference type="GO" id="GO:0016887">
    <property type="term" value="F:ATP hydrolysis activity"/>
    <property type="evidence" value="ECO:0007669"/>
    <property type="project" value="RHEA"/>
</dbReference>
<comment type="similarity">
    <text evidence="1">Belongs to the helicase family. UvrD subfamily.</text>
</comment>
<dbReference type="PATRIC" id="fig|1142394.8.peg.1729"/>
<dbReference type="GO" id="GO:0043138">
    <property type="term" value="F:3'-5' DNA helicase activity"/>
    <property type="evidence" value="ECO:0007669"/>
    <property type="project" value="UniProtKB-EC"/>
</dbReference>
<evidence type="ECO:0000313" key="17">
    <source>
        <dbReference type="Proteomes" id="UP000007881"/>
    </source>
</evidence>
<dbReference type="FunFam" id="1.10.10.160:FF:000001">
    <property type="entry name" value="ATP-dependent DNA helicase"/>
    <property type="match status" value="1"/>
</dbReference>
<dbReference type="GO" id="GO:0032991">
    <property type="term" value="C:protein-containing complex"/>
    <property type="evidence" value="ECO:0007669"/>
    <property type="project" value="UniProtKB-ARBA"/>
</dbReference>
<dbReference type="GO" id="GO:0009314">
    <property type="term" value="P:response to radiation"/>
    <property type="evidence" value="ECO:0007669"/>
    <property type="project" value="UniProtKB-ARBA"/>
</dbReference>
<feature type="domain" description="UvrD-like helicase C-terminal" evidence="15">
    <location>
        <begin position="332"/>
        <end position="641"/>
    </location>
</feature>
<sequence length="802" mass="88325">MPDAADVLPDFLSDEAHPKAAAAAPPEPATFKEASAGYRSAGVDHAAELTEGLTEPQAEAVAHVDGPLLVLAGPGSGKTRVITRRVAYLVRACGVPPWHVLAITFTNKAAGEMRERVAQLLTEKQARAATVSTFHALCARLIRQHAERVGLPPGYSIYDTADQKAAIKTALSELEINPKNFAPASMLAGISNAKNELLTPAAYQATASDFHKRTVAKVYAKYQQILVRNSAVDFDDLLMKTVELCSNHPDVLAELQDRFRYILVDEYQDTNRAQFMIADFLAKSHHNLMVTGDPDQSIYGWRGADIRNILDFETGYAEAKTIRLEQNYRSTKTILAAADALIANNARRKAKRLFTDNDDGGPVVVTKTYDQDQEAQFLAERLKHHHDAGTPWSDMAVFYRINSLSRSLEDALRDGAIPYQIARGTAFYDRKEVKDALAFLRAIANPADEVTHFRIINTPARGISAASVKAIRAHTLATDQPLNGALADPEKIAGLNNRAQVAVAKFHAMLEGWRQRAGLVATPGEGLLVPRRDADPSEQGSLADLVRDVIDRSGLDAFYRNDKSDPDQERLANLGELVTSVTQFEEQMELDRLEDDPDAEVPGLGEKLLGFLERVALVADADSIDAADGSVTLMTLHAAKGLEFPVVGMIALEDGLLPHQRAAEDEDEMEEERRLAFVGITRAERHLYLTSTKYRTVFGRTNPTVPSRFLDELPESAVERRDIADDALDGGGFTHRRGQAQRNRADREADAWPPGTEVRHPQFGRGRIRKVDSMGAHTRASVEFQTHGLKTMILQYARLERV</sequence>
<dbReference type="GO" id="GO:0005829">
    <property type="term" value="C:cytosol"/>
    <property type="evidence" value="ECO:0007669"/>
    <property type="project" value="TreeGrafter"/>
</dbReference>
<dbReference type="Proteomes" id="UP000007881">
    <property type="component" value="Chromosome"/>
</dbReference>
<proteinExistence type="inferred from homology"/>
<dbReference type="EC" id="5.6.2.4" evidence="9"/>
<evidence type="ECO:0000313" key="16">
    <source>
        <dbReference type="EMBL" id="BAM03841.1"/>
    </source>
</evidence>